<comment type="similarity">
    <text evidence="2">Belongs to the peptidase M20A family.</text>
</comment>
<dbReference type="GO" id="GO:0009014">
    <property type="term" value="F:succinyl-diaminopimelate desuccinylase activity"/>
    <property type="evidence" value="ECO:0007669"/>
    <property type="project" value="UniProtKB-EC"/>
</dbReference>
<dbReference type="InterPro" id="IPR001261">
    <property type="entry name" value="ArgE/DapE_CS"/>
</dbReference>
<organism evidence="8 9">
    <name type="scientific">Lacunisphaera limnophila</name>
    <dbReference type="NCBI Taxonomy" id="1838286"/>
    <lineage>
        <taxon>Bacteria</taxon>
        <taxon>Pseudomonadati</taxon>
        <taxon>Verrucomicrobiota</taxon>
        <taxon>Opitutia</taxon>
        <taxon>Opitutales</taxon>
        <taxon>Opitutaceae</taxon>
        <taxon>Lacunisphaera</taxon>
    </lineage>
</organism>
<keyword evidence="5" id="KW-0862">Zinc</keyword>
<dbReference type="Pfam" id="PF07687">
    <property type="entry name" value="M20_dimer"/>
    <property type="match status" value="1"/>
</dbReference>
<evidence type="ECO:0000259" key="7">
    <source>
        <dbReference type="Pfam" id="PF07687"/>
    </source>
</evidence>
<evidence type="ECO:0000256" key="3">
    <source>
        <dbReference type="ARBA" id="ARBA00022723"/>
    </source>
</evidence>
<gene>
    <name evidence="8" type="primary">dapE_1</name>
    <name evidence="8" type="ORF">Verru16b_00093</name>
</gene>
<dbReference type="SUPFAM" id="SSF53187">
    <property type="entry name" value="Zn-dependent exopeptidases"/>
    <property type="match status" value="1"/>
</dbReference>
<evidence type="ECO:0000256" key="1">
    <source>
        <dbReference type="ARBA" id="ARBA00001947"/>
    </source>
</evidence>
<dbReference type="PANTHER" id="PTHR43808">
    <property type="entry name" value="ACETYLORNITHINE DEACETYLASE"/>
    <property type="match status" value="1"/>
</dbReference>
<name>A0A1I7PHH3_9BACT</name>
<dbReference type="OrthoDB" id="9792335at2"/>
<dbReference type="STRING" id="1838286.Verru16b_00093"/>
<dbReference type="Pfam" id="PF01546">
    <property type="entry name" value="Peptidase_M20"/>
    <property type="match status" value="1"/>
</dbReference>
<dbReference type="Proteomes" id="UP000095228">
    <property type="component" value="Chromosome"/>
</dbReference>
<reference evidence="8 9" key="1">
    <citation type="submission" date="2016-06" db="EMBL/GenBank/DDBJ databases">
        <title>Three novel species with peptidoglycan cell walls form the new genus Lacunisphaera gen. nov. in the family Opitutaceae of the verrucomicrobial subdivision 4.</title>
        <authorList>
            <person name="Rast P."/>
            <person name="Gloeckner I."/>
            <person name="Jogler M."/>
            <person name="Boedeker C."/>
            <person name="Jeske O."/>
            <person name="Wiegand S."/>
            <person name="Reinhardt R."/>
            <person name="Schumann P."/>
            <person name="Rohde M."/>
            <person name="Spring S."/>
            <person name="Gloeckner F.O."/>
            <person name="Jogler C."/>
        </authorList>
    </citation>
    <scope>NUCLEOTIDE SEQUENCE [LARGE SCALE GENOMIC DNA]</scope>
    <source>
        <strain evidence="8 9">IG16b</strain>
    </source>
</reference>
<feature type="signal peptide" evidence="6">
    <location>
        <begin position="1"/>
        <end position="19"/>
    </location>
</feature>
<sequence length="470" mass="51463">MTFLRAGGVLALLLAVARAADPRPLPDWPAVEAETLQHFQAIVRMDTSDPPGGEKPVADYLREVLTAEGIEVKVFALDPNRPNVVARLRGTGKKPPLLLMAHTDTVNIDPKKWTHPPFSAHREDGFIYGRGTVDDKDNVAINLMTMLLLKRSGVPLDRDVIFLAEAGEEGSVQFGIEFMVEKHFDEIAAEFCLAEGGGVRRTGGKVQYGSVQTTEKIPNRLRLVARGVAGHGSVPLRSNAVVHLAKAIAAVADWRTEMRLNETTRAFFERLAAISPPEEAVRYQSILQGDESGAAQEYFAVNVPFYNSMIRTSISPNIITGGYRVNVIPSEVEATLDVRALPDEDMAAFLEQMTKVINDPAIEIQRAPGHSRPGAPPSRLNTEAFEAIEAGIRRHYGVITLPTMSTGATDMAYLRQKGIQCFGIGPMIDSEDGPRGFGAHSDQERILEEALHLFLKFNWDVVLDLAAARP</sequence>
<evidence type="ECO:0000313" key="9">
    <source>
        <dbReference type="Proteomes" id="UP000095228"/>
    </source>
</evidence>
<feature type="chain" id="PRO_5009304102" evidence="6">
    <location>
        <begin position="20"/>
        <end position="470"/>
    </location>
</feature>
<dbReference type="GO" id="GO:0046872">
    <property type="term" value="F:metal ion binding"/>
    <property type="evidence" value="ECO:0007669"/>
    <property type="project" value="UniProtKB-KW"/>
</dbReference>
<protein>
    <submittedName>
        <fullName evidence="8">Putative succinyl-diaminopimelate desuccinylase</fullName>
        <ecNumber evidence="8">3.5.1.18</ecNumber>
    </submittedName>
</protein>
<accession>A0A1I7PHH3</accession>
<dbReference type="InterPro" id="IPR002933">
    <property type="entry name" value="Peptidase_M20"/>
</dbReference>
<evidence type="ECO:0000256" key="6">
    <source>
        <dbReference type="SAM" id="SignalP"/>
    </source>
</evidence>
<dbReference type="PANTHER" id="PTHR43808:SF8">
    <property type="entry name" value="PEPTIDASE M20 DIMERISATION DOMAIN-CONTAINING PROTEIN"/>
    <property type="match status" value="1"/>
</dbReference>
<dbReference type="EC" id="3.5.1.18" evidence="8"/>
<dbReference type="Gene3D" id="3.40.630.10">
    <property type="entry name" value="Zn peptidases"/>
    <property type="match status" value="1"/>
</dbReference>
<evidence type="ECO:0000256" key="2">
    <source>
        <dbReference type="ARBA" id="ARBA00006247"/>
    </source>
</evidence>
<keyword evidence="6" id="KW-0732">Signal</keyword>
<evidence type="ECO:0000256" key="4">
    <source>
        <dbReference type="ARBA" id="ARBA00022801"/>
    </source>
</evidence>
<keyword evidence="3" id="KW-0479">Metal-binding</keyword>
<dbReference type="InterPro" id="IPR011650">
    <property type="entry name" value="Peptidase_M20_dimer"/>
</dbReference>
<dbReference type="AlphaFoldDB" id="A0A1I7PHH3"/>
<evidence type="ECO:0000313" key="8">
    <source>
        <dbReference type="EMBL" id="AOS43055.1"/>
    </source>
</evidence>
<dbReference type="KEGG" id="obg:Verru16b_00093"/>
<dbReference type="InterPro" id="IPR036264">
    <property type="entry name" value="Bact_exopeptidase_dim_dom"/>
</dbReference>
<dbReference type="InterPro" id="IPR050072">
    <property type="entry name" value="Peptidase_M20A"/>
</dbReference>
<dbReference type="PATRIC" id="fig|1838286.3.peg.91"/>
<evidence type="ECO:0000256" key="5">
    <source>
        <dbReference type="ARBA" id="ARBA00022833"/>
    </source>
</evidence>
<dbReference type="RefSeq" id="WP_069960450.1">
    <property type="nucleotide sequence ID" value="NZ_CP016094.1"/>
</dbReference>
<keyword evidence="4 8" id="KW-0378">Hydrolase</keyword>
<feature type="domain" description="Peptidase M20 dimerisation" evidence="7">
    <location>
        <begin position="222"/>
        <end position="362"/>
    </location>
</feature>
<dbReference type="PROSITE" id="PS00758">
    <property type="entry name" value="ARGE_DAPE_CPG2_1"/>
    <property type="match status" value="1"/>
</dbReference>
<dbReference type="Gene3D" id="3.30.70.360">
    <property type="match status" value="1"/>
</dbReference>
<comment type="cofactor">
    <cofactor evidence="1">
        <name>Zn(2+)</name>
        <dbReference type="ChEBI" id="CHEBI:29105"/>
    </cofactor>
</comment>
<dbReference type="PIRSF" id="PIRSF036696">
    <property type="entry name" value="ACY-1"/>
    <property type="match status" value="1"/>
</dbReference>
<proteinExistence type="inferred from homology"/>
<dbReference type="Gene3D" id="1.10.150.900">
    <property type="match status" value="1"/>
</dbReference>
<keyword evidence="9" id="KW-1185">Reference proteome</keyword>
<dbReference type="EMBL" id="CP016094">
    <property type="protein sequence ID" value="AOS43055.1"/>
    <property type="molecule type" value="Genomic_DNA"/>
</dbReference>
<dbReference type="SUPFAM" id="SSF55031">
    <property type="entry name" value="Bacterial exopeptidase dimerisation domain"/>
    <property type="match status" value="1"/>
</dbReference>